<accession>A0A6A4JZJ4</accession>
<dbReference type="Gene3D" id="3.90.1200.10">
    <property type="match status" value="1"/>
</dbReference>
<dbReference type="InterPro" id="IPR015897">
    <property type="entry name" value="CHK_kinase-like"/>
</dbReference>
<proteinExistence type="predicted"/>
<dbReference type="Pfam" id="PF02958">
    <property type="entry name" value="EcKL"/>
    <property type="match status" value="1"/>
</dbReference>
<dbReference type="InterPro" id="IPR004119">
    <property type="entry name" value="EcKL"/>
</dbReference>
<dbReference type="PANTHER" id="PTHR11012">
    <property type="entry name" value="PROTEIN KINASE-LIKE DOMAIN-CONTAINING"/>
    <property type="match status" value="1"/>
</dbReference>
<feature type="domain" description="CHK kinase-like" evidence="1">
    <location>
        <begin position="121"/>
        <end position="312"/>
    </location>
</feature>
<name>A0A6A4JZJ4_APOLU</name>
<dbReference type="PANTHER" id="PTHR11012:SF30">
    <property type="entry name" value="PROTEIN KINASE-LIKE DOMAIN-CONTAINING"/>
    <property type="match status" value="1"/>
</dbReference>
<reference evidence="2" key="1">
    <citation type="journal article" date="2021" name="Mol. Ecol. Resour.">
        <title>Apolygus lucorum genome provides insights into omnivorousness and mesophyll feeding.</title>
        <authorList>
            <person name="Liu Y."/>
            <person name="Liu H."/>
            <person name="Wang H."/>
            <person name="Huang T."/>
            <person name="Liu B."/>
            <person name="Yang B."/>
            <person name="Yin L."/>
            <person name="Li B."/>
            <person name="Zhang Y."/>
            <person name="Zhang S."/>
            <person name="Jiang F."/>
            <person name="Zhang X."/>
            <person name="Ren Y."/>
            <person name="Wang B."/>
            <person name="Wang S."/>
            <person name="Lu Y."/>
            <person name="Wu K."/>
            <person name="Fan W."/>
            <person name="Wang G."/>
        </authorList>
    </citation>
    <scope>NUCLEOTIDE SEQUENCE</scope>
    <source>
        <strain evidence="2">12Hb</strain>
    </source>
</reference>
<dbReference type="AlphaFoldDB" id="A0A6A4JZJ4"/>
<dbReference type="SMART" id="SM00587">
    <property type="entry name" value="CHK"/>
    <property type="match status" value="1"/>
</dbReference>
<dbReference type="SUPFAM" id="SSF56112">
    <property type="entry name" value="Protein kinase-like (PK-like)"/>
    <property type="match status" value="1"/>
</dbReference>
<dbReference type="InterPro" id="IPR011009">
    <property type="entry name" value="Kinase-like_dom_sf"/>
</dbReference>
<dbReference type="OrthoDB" id="190089at2759"/>
<organism evidence="2 3">
    <name type="scientific">Apolygus lucorum</name>
    <name type="common">Small green plant bug</name>
    <name type="synonym">Lygocoris lucorum</name>
    <dbReference type="NCBI Taxonomy" id="248454"/>
    <lineage>
        <taxon>Eukaryota</taxon>
        <taxon>Metazoa</taxon>
        <taxon>Ecdysozoa</taxon>
        <taxon>Arthropoda</taxon>
        <taxon>Hexapoda</taxon>
        <taxon>Insecta</taxon>
        <taxon>Pterygota</taxon>
        <taxon>Neoptera</taxon>
        <taxon>Paraneoptera</taxon>
        <taxon>Hemiptera</taxon>
        <taxon>Heteroptera</taxon>
        <taxon>Panheteroptera</taxon>
        <taxon>Cimicomorpha</taxon>
        <taxon>Miridae</taxon>
        <taxon>Mirini</taxon>
        <taxon>Apolygus</taxon>
    </lineage>
</organism>
<dbReference type="EMBL" id="WIXP02000009">
    <property type="protein sequence ID" value="KAF6205195.1"/>
    <property type="molecule type" value="Genomic_DNA"/>
</dbReference>
<keyword evidence="3" id="KW-1185">Reference proteome</keyword>
<dbReference type="Proteomes" id="UP000466442">
    <property type="component" value="Linkage Group LG9"/>
</dbReference>
<comment type="caution">
    <text evidence="2">The sequence shown here is derived from an EMBL/GenBank/DDBJ whole genome shotgun (WGS) entry which is preliminary data.</text>
</comment>
<gene>
    <name evidence="2" type="ORF">GE061_019362</name>
</gene>
<evidence type="ECO:0000259" key="1">
    <source>
        <dbReference type="SMART" id="SM00587"/>
    </source>
</evidence>
<protein>
    <recommendedName>
        <fullName evidence="1">CHK kinase-like domain-containing protein</fullName>
    </recommendedName>
</protein>
<evidence type="ECO:0000313" key="3">
    <source>
        <dbReference type="Proteomes" id="UP000466442"/>
    </source>
</evidence>
<evidence type="ECO:0000313" key="2">
    <source>
        <dbReference type="EMBL" id="KAF6205195.1"/>
    </source>
</evidence>
<sequence>MEEIIQRISTLAVDGKFGYGTLLQVKTDSDEGKGANYASAICFLRVELSTGNGTIKEVPIVVKTTPNFGIVDESVVTQQFFAEVGAYYKILPMLGVEDLGILPKCYYALATSGKNPAEDIIILEDLRSTGFKIAKETFLDYDTILFVLRKLGKFHGLSYRMKKSSMKTLEELIDELPPRIVNDCEHLFKGGLLRGFRPFIESNPPNKIAKKAYEKMSQKTMVEMWYKISHPEEPFAVVAHGDFNKNNILFSFTDDGKAEAVKFFDYGTLNYLDPTVDISFFLYMNSSPECREKHWDDFFEAYWDGVTSVESDPGFGFDEFMNNFAKKAVYGLLPCSFFLPMVLFPEEADIRPEQFVEMTPEQLFDAALNNAGEKADYVVSKIVQHLLAKGYMDDVDYL</sequence>